<dbReference type="PROSITE" id="PS00463">
    <property type="entry name" value="ZN2_CY6_FUNGAL_1"/>
    <property type="match status" value="1"/>
</dbReference>
<keyword evidence="6" id="KW-0804">Transcription</keyword>
<sequence>MTTDTGNRSATAVNLDAVIQSLPACKRCRDCRRGCDTLLPKCRQCTKAGVECVYHDPGRGALVPRSYISELVDHVRKLEARNNSSPASSVDTPQSASFNAATKAEPVLSGSGLQYEHHFAYAADSYRYLGSESCLLKSPRLQSTFVRSPFDEEDDFVLEWKSTPQKLHELVEEYLECIQPVYPIIDESQRYLSLDVPTDLAPVETFSLNMIYSIACHIIPNTAKRQDARNLWQSSGKQAHYQANCLKYRNLAGKFYDKAMEHVEAATLEPTIDTLRAVLLMAINSLFDPKSGNIGQQIALAARIAYSLEATAEQEDSSTNMAELLRNMHMTIFSIENEIASTLDRPATFPEPNWELCFDKARPAEYMCSLFRLQHRFRNGDSVAKTNVKKLLPRLDEKAELLPVVRIALHTTVLLLDPSWGSAWYVLEAVVSLGGTYTFLTPHWVYRAGTIIIQNMPEIYEGNVIQLYSNTVHVLELSSWKWPSSAALNASLADLMTHMKSKYRPNWADKLRLGDVSI</sequence>
<evidence type="ECO:0000256" key="2">
    <source>
        <dbReference type="ARBA" id="ARBA00022723"/>
    </source>
</evidence>
<dbReference type="PANTHER" id="PTHR47782">
    <property type="entry name" value="ZN(II)2CYS6 TRANSCRIPTION FACTOR (EUROFUNG)-RELATED"/>
    <property type="match status" value="1"/>
</dbReference>
<dbReference type="InterPro" id="IPR001138">
    <property type="entry name" value="Zn2Cys6_DnaBD"/>
</dbReference>
<dbReference type="Pfam" id="PF00172">
    <property type="entry name" value="Zn_clus"/>
    <property type="match status" value="1"/>
</dbReference>
<keyword evidence="2" id="KW-0479">Metal-binding</keyword>
<dbReference type="Gene3D" id="4.10.240.10">
    <property type="entry name" value="Zn(2)-C6 fungal-type DNA-binding domain"/>
    <property type="match status" value="1"/>
</dbReference>
<dbReference type="Proteomes" id="UP000651452">
    <property type="component" value="Unassembled WGS sequence"/>
</dbReference>
<dbReference type="InterPro" id="IPR052202">
    <property type="entry name" value="Yeast_MetPath_Reg"/>
</dbReference>
<dbReference type="PANTHER" id="PTHR47782:SF8">
    <property type="entry name" value="ZN(II)2CYS6 TRANSCRIPTION FACTOR (EUROFUNG)"/>
    <property type="match status" value="1"/>
</dbReference>
<dbReference type="GO" id="GO:0005634">
    <property type="term" value="C:nucleus"/>
    <property type="evidence" value="ECO:0007669"/>
    <property type="project" value="UniProtKB-SubCell"/>
</dbReference>
<accession>A0A8H7IXE6</accession>
<keyword evidence="4" id="KW-0805">Transcription regulation</keyword>
<gene>
    <name evidence="9" type="ORF">EKO04_010493</name>
</gene>
<evidence type="ECO:0000256" key="4">
    <source>
        <dbReference type="ARBA" id="ARBA00023015"/>
    </source>
</evidence>
<dbReference type="OrthoDB" id="25921at2759"/>
<dbReference type="PROSITE" id="PS50048">
    <property type="entry name" value="ZN2_CY6_FUNGAL_2"/>
    <property type="match status" value="1"/>
</dbReference>
<dbReference type="AlphaFoldDB" id="A0A8H7IXE6"/>
<protein>
    <recommendedName>
        <fullName evidence="8">Zn(2)-C6 fungal-type domain-containing protein</fullName>
    </recommendedName>
</protein>
<evidence type="ECO:0000256" key="6">
    <source>
        <dbReference type="ARBA" id="ARBA00023163"/>
    </source>
</evidence>
<evidence type="ECO:0000259" key="8">
    <source>
        <dbReference type="PROSITE" id="PS50048"/>
    </source>
</evidence>
<reference evidence="9" key="2">
    <citation type="submission" date="2020-09" db="EMBL/GenBank/DDBJ databases">
        <title>Reference genome assembly for Australian Ascochyta lentis isolate Al4.</title>
        <authorList>
            <person name="Lee R.C."/>
            <person name="Farfan-Caceres L.M."/>
            <person name="Debler J.W."/>
            <person name="Williams A.H."/>
            <person name="Henares B.M."/>
        </authorList>
    </citation>
    <scope>NUCLEOTIDE SEQUENCE</scope>
    <source>
        <strain evidence="9">Al4</strain>
    </source>
</reference>
<comment type="caution">
    <text evidence="9">The sequence shown here is derived from an EMBL/GenBank/DDBJ whole genome shotgun (WGS) entry which is preliminary data.</text>
</comment>
<evidence type="ECO:0000256" key="7">
    <source>
        <dbReference type="ARBA" id="ARBA00023242"/>
    </source>
</evidence>
<dbReference type="GO" id="GO:0043565">
    <property type="term" value="F:sequence-specific DNA binding"/>
    <property type="evidence" value="ECO:0007669"/>
    <property type="project" value="TreeGrafter"/>
</dbReference>
<organism evidence="9 10">
    <name type="scientific">Ascochyta lentis</name>
    <dbReference type="NCBI Taxonomy" id="205686"/>
    <lineage>
        <taxon>Eukaryota</taxon>
        <taxon>Fungi</taxon>
        <taxon>Dikarya</taxon>
        <taxon>Ascomycota</taxon>
        <taxon>Pezizomycotina</taxon>
        <taxon>Dothideomycetes</taxon>
        <taxon>Pleosporomycetidae</taxon>
        <taxon>Pleosporales</taxon>
        <taxon>Pleosporineae</taxon>
        <taxon>Didymellaceae</taxon>
        <taxon>Ascochyta</taxon>
    </lineage>
</organism>
<dbReference type="InterPro" id="IPR036864">
    <property type="entry name" value="Zn2-C6_fun-type_DNA-bd_sf"/>
</dbReference>
<dbReference type="SMART" id="SM00066">
    <property type="entry name" value="GAL4"/>
    <property type="match status" value="1"/>
</dbReference>
<keyword evidence="7" id="KW-0539">Nucleus</keyword>
<dbReference type="GO" id="GO:0000981">
    <property type="term" value="F:DNA-binding transcription factor activity, RNA polymerase II-specific"/>
    <property type="evidence" value="ECO:0007669"/>
    <property type="project" value="InterPro"/>
</dbReference>
<dbReference type="SUPFAM" id="SSF57701">
    <property type="entry name" value="Zn2/Cys6 DNA-binding domain"/>
    <property type="match status" value="1"/>
</dbReference>
<proteinExistence type="predicted"/>
<dbReference type="CDD" id="cd12148">
    <property type="entry name" value="fungal_TF_MHR"/>
    <property type="match status" value="1"/>
</dbReference>
<dbReference type="CDD" id="cd00067">
    <property type="entry name" value="GAL4"/>
    <property type="match status" value="1"/>
</dbReference>
<comment type="subcellular location">
    <subcellularLocation>
        <location evidence="1">Nucleus</location>
    </subcellularLocation>
</comment>
<dbReference type="GO" id="GO:0008270">
    <property type="term" value="F:zinc ion binding"/>
    <property type="evidence" value="ECO:0007669"/>
    <property type="project" value="InterPro"/>
</dbReference>
<name>A0A8H7IXE6_9PLEO</name>
<evidence type="ECO:0000256" key="5">
    <source>
        <dbReference type="ARBA" id="ARBA00023125"/>
    </source>
</evidence>
<keyword evidence="10" id="KW-1185">Reference proteome</keyword>
<evidence type="ECO:0000256" key="3">
    <source>
        <dbReference type="ARBA" id="ARBA00022833"/>
    </source>
</evidence>
<reference evidence="9" key="1">
    <citation type="submission" date="2018-12" db="EMBL/GenBank/DDBJ databases">
        <authorList>
            <person name="Syme R.A."/>
            <person name="Farfan-Caceres L."/>
            <person name="Lichtenzveig J."/>
        </authorList>
    </citation>
    <scope>NUCLEOTIDE SEQUENCE</scope>
    <source>
        <strain evidence="9">Al4</strain>
    </source>
</reference>
<evidence type="ECO:0000313" key="9">
    <source>
        <dbReference type="EMBL" id="KAF9691811.1"/>
    </source>
</evidence>
<dbReference type="EMBL" id="RZGK01000020">
    <property type="protein sequence ID" value="KAF9691811.1"/>
    <property type="molecule type" value="Genomic_DNA"/>
</dbReference>
<keyword evidence="5" id="KW-0238">DNA-binding</keyword>
<feature type="domain" description="Zn(2)-C6 fungal-type" evidence="8">
    <location>
        <begin position="24"/>
        <end position="54"/>
    </location>
</feature>
<dbReference type="GO" id="GO:0045944">
    <property type="term" value="P:positive regulation of transcription by RNA polymerase II"/>
    <property type="evidence" value="ECO:0007669"/>
    <property type="project" value="TreeGrafter"/>
</dbReference>
<keyword evidence="3" id="KW-0862">Zinc</keyword>
<evidence type="ECO:0000313" key="10">
    <source>
        <dbReference type="Proteomes" id="UP000651452"/>
    </source>
</evidence>
<evidence type="ECO:0000256" key="1">
    <source>
        <dbReference type="ARBA" id="ARBA00004123"/>
    </source>
</evidence>